<dbReference type="InterPro" id="IPR008250">
    <property type="entry name" value="ATPase_P-typ_transduc_dom_A_sf"/>
</dbReference>
<gene>
    <name evidence="19" type="primary">RvY_13980-1</name>
    <name evidence="19" type="synonym">RvY_13980.1</name>
    <name evidence="19" type="ORF">RvY_13980</name>
</gene>
<dbReference type="Pfam" id="PF00122">
    <property type="entry name" value="E1-E2_ATPase"/>
    <property type="match status" value="1"/>
</dbReference>
<dbReference type="InterPro" id="IPR059000">
    <property type="entry name" value="ATPase_P-type_domA"/>
</dbReference>
<evidence type="ECO:0000256" key="12">
    <source>
        <dbReference type="ARBA" id="ARBA00022967"/>
    </source>
</evidence>
<evidence type="ECO:0000256" key="11">
    <source>
        <dbReference type="ARBA" id="ARBA00022842"/>
    </source>
</evidence>
<dbReference type="Gene3D" id="3.40.1110.10">
    <property type="entry name" value="Calcium-transporting ATPase, cytoplasmic domain N"/>
    <property type="match status" value="1"/>
</dbReference>
<evidence type="ECO:0000256" key="15">
    <source>
        <dbReference type="ARBA" id="ARBA00023065"/>
    </source>
</evidence>
<feature type="domain" description="HMA" evidence="18">
    <location>
        <begin position="14"/>
        <end position="80"/>
    </location>
</feature>
<dbReference type="PRINTS" id="PR00943">
    <property type="entry name" value="CUATPASE"/>
</dbReference>
<evidence type="ECO:0000256" key="1">
    <source>
        <dbReference type="ARBA" id="ARBA00004166"/>
    </source>
</evidence>
<dbReference type="GO" id="GO:0060003">
    <property type="term" value="P:copper ion export"/>
    <property type="evidence" value="ECO:0007669"/>
    <property type="project" value="TreeGrafter"/>
</dbReference>
<evidence type="ECO:0000256" key="2">
    <source>
        <dbReference type="ARBA" id="ARBA00006024"/>
    </source>
</evidence>
<dbReference type="FunFam" id="3.40.50.1000:FF:000031">
    <property type="entry name" value="Probable copper-transporting ATPase HMA5"/>
    <property type="match status" value="1"/>
</dbReference>
<organism evidence="19 20">
    <name type="scientific">Ramazzottius varieornatus</name>
    <name type="common">Water bear</name>
    <name type="synonym">Tardigrade</name>
    <dbReference type="NCBI Taxonomy" id="947166"/>
    <lineage>
        <taxon>Eukaryota</taxon>
        <taxon>Metazoa</taxon>
        <taxon>Ecdysozoa</taxon>
        <taxon>Tardigrada</taxon>
        <taxon>Eutardigrada</taxon>
        <taxon>Parachela</taxon>
        <taxon>Hypsibioidea</taxon>
        <taxon>Ramazzottiidae</taxon>
        <taxon>Ramazzottius</taxon>
    </lineage>
</organism>
<keyword evidence="12" id="KW-1278">Translocase</keyword>
<dbReference type="PANTHER" id="PTHR43520">
    <property type="entry name" value="ATP7, ISOFORM B"/>
    <property type="match status" value="1"/>
</dbReference>
<dbReference type="OrthoDB" id="432719at2759"/>
<dbReference type="NCBIfam" id="TIGR00003">
    <property type="entry name" value="copper ion binding protein"/>
    <property type="match status" value="2"/>
</dbReference>
<dbReference type="InterPro" id="IPR006121">
    <property type="entry name" value="HMA_dom"/>
</dbReference>
<evidence type="ECO:0000259" key="18">
    <source>
        <dbReference type="PROSITE" id="PS50846"/>
    </source>
</evidence>
<dbReference type="InterPro" id="IPR018303">
    <property type="entry name" value="ATPase_P-typ_P_site"/>
</dbReference>
<evidence type="ECO:0000256" key="7">
    <source>
        <dbReference type="ARBA" id="ARBA00022737"/>
    </source>
</evidence>
<dbReference type="GO" id="GO:0016887">
    <property type="term" value="F:ATP hydrolysis activity"/>
    <property type="evidence" value="ECO:0007669"/>
    <property type="project" value="InterPro"/>
</dbReference>
<evidence type="ECO:0000256" key="9">
    <source>
        <dbReference type="ARBA" id="ARBA00022796"/>
    </source>
</evidence>
<keyword evidence="13 17" id="KW-1133">Transmembrane helix</keyword>
<keyword evidence="9" id="KW-0187">Copper transport</keyword>
<dbReference type="CDD" id="cd02094">
    <property type="entry name" value="P-type_ATPase_Cu-like"/>
    <property type="match status" value="1"/>
</dbReference>
<comment type="caution">
    <text evidence="19">The sequence shown here is derived from an EMBL/GenBank/DDBJ whole genome shotgun (WGS) entry which is preliminary data.</text>
</comment>
<keyword evidence="16 17" id="KW-0472">Membrane</keyword>
<comment type="subcellular location">
    <subcellularLocation>
        <location evidence="1">Golgi apparatus</location>
        <location evidence="1">trans-Golgi network membrane</location>
        <topology evidence="1">Multi-pass membrane protein</topology>
    </subcellularLocation>
    <subcellularLocation>
        <location evidence="17">Membrane</location>
    </subcellularLocation>
</comment>
<dbReference type="PRINTS" id="PR00942">
    <property type="entry name" value="CUATPASEI"/>
</dbReference>
<dbReference type="GO" id="GO:0005507">
    <property type="term" value="F:copper ion binding"/>
    <property type="evidence" value="ECO:0007669"/>
    <property type="project" value="InterPro"/>
</dbReference>
<dbReference type="InterPro" id="IPR036412">
    <property type="entry name" value="HAD-like_sf"/>
</dbReference>
<evidence type="ECO:0000256" key="17">
    <source>
        <dbReference type="RuleBase" id="RU362081"/>
    </source>
</evidence>
<keyword evidence="15" id="KW-0406">Ion transport</keyword>
<dbReference type="STRING" id="947166.A0A1D1VX43"/>
<proteinExistence type="inferred from homology"/>
<feature type="transmembrane region" description="Helical" evidence="17">
    <location>
        <begin position="446"/>
        <end position="472"/>
    </location>
</feature>
<dbReference type="SFLD" id="SFLDS00003">
    <property type="entry name" value="Haloacid_Dehalogenase"/>
    <property type="match status" value="1"/>
</dbReference>
<comment type="similarity">
    <text evidence="2 17">Belongs to the cation transport ATPase (P-type) (TC 3.A.3) family. Type IB subfamily.</text>
</comment>
<evidence type="ECO:0000256" key="10">
    <source>
        <dbReference type="ARBA" id="ARBA00022840"/>
    </source>
</evidence>
<dbReference type="GO" id="GO:0015677">
    <property type="term" value="P:copper ion import"/>
    <property type="evidence" value="ECO:0007669"/>
    <property type="project" value="TreeGrafter"/>
</dbReference>
<feature type="transmembrane region" description="Helical" evidence="17">
    <location>
        <begin position="944"/>
        <end position="964"/>
    </location>
</feature>
<evidence type="ECO:0000256" key="13">
    <source>
        <dbReference type="ARBA" id="ARBA00022989"/>
    </source>
</evidence>
<dbReference type="InterPro" id="IPR001757">
    <property type="entry name" value="P_typ_ATPase"/>
</dbReference>
<dbReference type="Gene3D" id="3.30.70.100">
    <property type="match status" value="2"/>
</dbReference>
<feature type="transmembrane region" description="Helical" evidence="17">
    <location>
        <begin position="258"/>
        <end position="281"/>
    </location>
</feature>
<dbReference type="GO" id="GO:0043682">
    <property type="term" value="F:P-type divalent copper transporter activity"/>
    <property type="evidence" value="ECO:0007669"/>
    <property type="project" value="TreeGrafter"/>
</dbReference>
<dbReference type="Gene3D" id="2.70.150.10">
    <property type="entry name" value="Calcium-transporting ATPase, cytoplasmic transduction domain A"/>
    <property type="match status" value="1"/>
</dbReference>
<dbReference type="InterPro" id="IPR023298">
    <property type="entry name" value="ATPase_P-typ_TM_dom_sf"/>
</dbReference>
<dbReference type="InterPro" id="IPR017969">
    <property type="entry name" value="Heavy-metal-associated_CS"/>
</dbReference>
<evidence type="ECO:0000256" key="8">
    <source>
        <dbReference type="ARBA" id="ARBA00022741"/>
    </source>
</evidence>
<dbReference type="GO" id="GO:0140581">
    <property type="term" value="F:P-type monovalent copper transporter activity"/>
    <property type="evidence" value="ECO:0007669"/>
    <property type="project" value="UniProtKB-EC"/>
</dbReference>
<keyword evidence="6 17" id="KW-0479">Metal-binding</keyword>
<feature type="transmembrane region" description="Helical" evidence="17">
    <location>
        <begin position="224"/>
        <end position="246"/>
    </location>
</feature>
<accession>A0A1D1VX43</accession>
<keyword evidence="4" id="KW-0813">Transport</keyword>
<feature type="transmembrane region" description="Helical" evidence="17">
    <location>
        <begin position="185"/>
        <end position="204"/>
    </location>
</feature>
<dbReference type="Pfam" id="PF00702">
    <property type="entry name" value="Hydrolase"/>
    <property type="match status" value="1"/>
</dbReference>
<dbReference type="PANTHER" id="PTHR43520:SF8">
    <property type="entry name" value="P-TYPE CU(+) TRANSPORTER"/>
    <property type="match status" value="1"/>
</dbReference>
<dbReference type="InterPro" id="IPR044492">
    <property type="entry name" value="P_typ_ATPase_HD_dom"/>
</dbReference>
<dbReference type="GO" id="GO:0005802">
    <property type="term" value="C:trans-Golgi network"/>
    <property type="evidence" value="ECO:0007669"/>
    <property type="project" value="TreeGrafter"/>
</dbReference>
<dbReference type="Proteomes" id="UP000186922">
    <property type="component" value="Unassembled WGS sequence"/>
</dbReference>
<keyword evidence="8 17" id="KW-0547">Nucleotide-binding</keyword>
<reference evidence="19 20" key="1">
    <citation type="journal article" date="2016" name="Nat. Commun.">
        <title>Extremotolerant tardigrade genome and improved radiotolerance of human cultured cells by tardigrade-unique protein.</title>
        <authorList>
            <person name="Hashimoto T."/>
            <person name="Horikawa D.D."/>
            <person name="Saito Y."/>
            <person name="Kuwahara H."/>
            <person name="Kozuka-Hata H."/>
            <person name="Shin-I T."/>
            <person name="Minakuchi Y."/>
            <person name="Ohishi K."/>
            <person name="Motoyama A."/>
            <person name="Aizu T."/>
            <person name="Enomoto A."/>
            <person name="Kondo K."/>
            <person name="Tanaka S."/>
            <person name="Hara Y."/>
            <person name="Koshikawa S."/>
            <person name="Sagara H."/>
            <person name="Miura T."/>
            <person name="Yokobori S."/>
            <person name="Miyagawa K."/>
            <person name="Suzuki Y."/>
            <person name="Kubo T."/>
            <person name="Oyama M."/>
            <person name="Kohara Y."/>
            <person name="Fujiyama A."/>
            <person name="Arakawa K."/>
            <person name="Katayama T."/>
            <person name="Toyoda A."/>
            <person name="Kunieda T."/>
        </authorList>
    </citation>
    <scope>NUCLEOTIDE SEQUENCE [LARGE SCALE GENOMIC DNA]</scope>
    <source>
        <strain evidence="19 20">YOKOZUNA-1</strain>
    </source>
</reference>
<dbReference type="FunFam" id="2.70.150.10:FF:000002">
    <property type="entry name" value="Copper-transporting ATPase 1, putative"/>
    <property type="match status" value="1"/>
</dbReference>
<dbReference type="EC" id="7.2.2.8" evidence="3"/>
<evidence type="ECO:0000256" key="4">
    <source>
        <dbReference type="ARBA" id="ARBA00022448"/>
    </source>
</evidence>
<dbReference type="SFLD" id="SFLDF00027">
    <property type="entry name" value="p-type_atpase"/>
    <property type="match status" value="1"/>
</dbReference>
<dbReference type="PROSITE" id="PS01047">
    <property type="entry name" value="HMA_1"/>
    <property type="match status" value="2"/>
</dbReference>
<protein>
    <recommendedName>
        <fullName evidence="3">P-type Cu(+) transporter</fullName>
        <ecNumber evidence="3">7.2.2.8</ecNumber>
    </recommendedName>
</protein>
<evidence type="ECO:0000256" key="5">
    <source>
        <dbReference type="ARBA" id="ARBA00022692"/>
    </source>
</evidence>
<keyword evidence="14" id="KW-0186">Copper</keyword>
<evidence type="ECO:0000256" key="3">
    <source>
        <dbReference type="ARBA" id="ARBA00012517"/>
    </source>
</evidence>
<evidence type="ECO:0000256" key="14">
    <source>
        <dbReference type="ARBA" id="ARBA00023008"/>
    </source>
</evidence>
<dbReference type="GO" id="GO:0005524">
    <property type="term" value="F:ATP binding"/>
    <property type="evidence" value="ECO:0007669"/>
    <property type="project" value="UniProtKB-UniRule"/>
</dbReference>
<dbReference type="EMBL" id="BDGG01000009">
    <property type="protein sequence ID" value="GAV03584.1"/>
    <property type="molecule type" value="Genomic_DNA"/>
</dbReference>
<dbReference type="GO" id="GO:0005886">
    <property type="term" value="C:plasma membrane"/>
    <property type="evidence" value="ECO:0007669"/>
    <property type="project" value="TreeGrafter"/>
</dbReference>
<dbReference type="SUPFAM" id="SSF81665">
    <property type="entry name" value="Calcium ATPase, transmembrane domain M"/>
    <property type="match status" value="1"/>
</dbReference>
<dbReference type="Gene3D" id="3.40.50.1000">
    <property type="entry name" value="HAD superfamily/HAD-like"/>
    <property type="match status" value="1"/>
</dbReference>
<dbReference type="InterPro" id="IPR027256">
    <property type="entry name" value="P-typ_ATPase_IB"/>
</dbReference>
<dbReference type="PROSITE" id="PS00154">
    <property type="entry name" value="ATPASE_E1_E2"/>
    <property type="match status" value="1"/>
</dbReference>
<keyword evidence="11" id="KW-0460">Magnesium</keyword>
<dbReference type="CDD" id="cd00371">
    <property type="entry name" value="HMA"/>
    <property type="match status" value="2"/>
</dbReference>
<name>A0A1D1VX43_RAMVA</name>
<dbReference type="InterPro" id="IPR023299">
    <property type="entry name" value="ATPase_P-typ_cyto_dom_N"/>
</dbReference>
<feature type="transmembrane region" description="Helical" evidence="17">
    <location>
        <begin position="287"/>
        <end position="306"/>
    </location>
</feature>
<evidence type="ECO:0000256" key="16">
    <source>
        <dbReference type="ARBA" id="ARBA00023136"/>
    </source>
</evidence>
<dbReference type="SUPFAM" id="SSF55008">
    <property type="entry name" value="HMA, heavy metal-associated domain"/>
    <property type="match status" value="2"/>
</dbReference>
<keyword evidence="5 17" id="KW-0812">Transmembrane</keyword>
<evidence type="ECO:0000313" key="19">
    <source>
        <dbReference type="EMBL" id="GAV03584.1"/>
    </source>
</evidence>
<feature type="domain" description="HMA" evidence="18">
    <location>
        <begin position="95"/>
        <end position="161"/>
    </location>
</feature>
<dbReference type="AlphaFoldDB" id="A0A1D1VX43"/>
<dbReference type="InterPro" id="IPR006122">
    <property type="entry name" value="HMA_Cu_ion-bd"/>
</dbReference>
<evidence type="ECO:0000256" key="6">
    <source>
        <dbReference type="ARBA" id="ARBA00022723"/>
    </source>
</evidence>
<keyword evidence="10 17" id="KW-0067">ATP-binding</keyword>
<dbReference type="NCBIfam" id="TIGR01525">
    <property type="entry name" value="ATPase-IB_hvy"/>
    <property type="match status" value="1"/>
</dbReference>
<feature type="transmembrane region" description="Helical" evidence="17">
    <location>
        <begin position="916"/>
        <end position="938"/>
    </location>
</feature>
<dbReference type="InterPro" id="IPR036163">
    <property type="entry name" value="HMA_dom_sf"/>
</dbReference>
<dbReference type="SFLD" id="SFLDG00002">
    <property type="entry name" value="C1.7:_P-type_atpase_like"/>
    <property type="match status" value="1"/>
</dbReference>
<keyword evidence="7" id="KW-0677">Repeat</keyword>
<dbReference type="GO" id="GO:0006878">
    <property type="term" value="P:intracellular copper ion homeostasis"/>
    <property type="evidence" value="ECO:0007669"/>
    <property type="project" value="TreeGrafter"/>
</dbReference>
<dbReference type="FunFam" id="3.30.70.100:FF:000001">
    <property type="entry name" value="ATPase copper transporting beta"/>
    <property type="match status" value="2"/>
</dbReference>
<keyword evidence="20" id="KW-1185">Reference proteome</keyword>
<dbReference type="SUPFAM" id="SSF81653">
    <property type="entry name" value="Calcium ATPase, transduction domain A"/>
    <property type="match status" value="1"/>
</dbReference>
<dbReference type="SUPFAM" id="SSF56784">
    <property type="entry name" value="HAD-like"/>
    <property type="match status" value="1"/>
</dbReference>
<sequence length="1046" mass="113068">MASFEMRVFPRAPKEVDIAIVGMTCASCVNSIEKSLKGVTGVLAVSVALTTGRGRFGYNPEVISPEQIAEEISDMGFDATVIGEHQLPDMGRTEEMADLTITGMTCSSCVHTIECGLADMPGMLAASVALSTSKGHFRYDPTKTNIRKIMEAIEDMGFGASLPSKKTFDPQKEHGEAIRKWFHSFLWSLIFGGPCMAIMMVFMSRHSHGLHDPDLIPGLSLENLLLFLTSTPVLIFGGRMFFVNAWKALKHHSANMDVLIALATSISYVYSLTMVVIAMSLRLKSPMVFFDTPPMLLMFVSLGRWLEHKAKIKTSEALAKLRSLQATEAILCTIDLDNTVTSEKSIDIDLVQKYDILKVLPATKIPVDGVIIDGASRVDESLITGEAMPVPKTRGSIVIGGSVNQTGVLLIRATHVGQDTALSQIARLVEEAQTNKAPIQKYADKIAGFFVPMIITVSMITVVSWIIVGYVMPDAIPASMAGDHGTFITGRHGHATGSSKSFTLAERIWAAEHNQTVSSEVHEHEEHSTLMHPSDEQIFEFAFRCALSVLAIACPCALGLATPTAVMVGTGVGALNGILIKGGEPLETMRKIKCLVFDKTGTLTNGRPEMTTVCLFVEQSLCSIGRFLAIAGTAEANSEHPIAMAITKFVKETLQIAAFGKCWNFVATPGYGLRCKVSGVESLADAYEARDRVSNGMVSPSSPSKVVIDREPLSRSVSPVSLPGSQSGSPPTYDVLIGNRDWMRQHNIDVPIDVDQKMLDQEKKGQTAVLIALNGILTGMLAVSDLVKPEARLAVHTLQRMGLDVLLLTGDNRQTAKAIAQEVGISNKKVYAEVLPSQKADVIRRLQKKTIKVAMVGDGINDSPALAQADVGIAIGSGTDVAVEAAQIVLIRNDLLDVIAALLLSRMTVRRIRLNFLFAIVYNIIGIPVAAGALRPWGIVIDPWMGAAAMALSSVSVVTSSLLLKRFRKPGKMKLETAEYLNGLDHKAAVVDDQDVNADSIGSDSETETVVYDAKDPLTRLRMMTNNRKRNVDHEYRSVLGGVSLA</sequence>
<evidence type="ECO:0000313" key="20">
    <source>
        <dbReference type="Proteomes" id="UP000186922"/>
    </source>
</evidence>
<dbReference type="PRINTS" id="PR00119">
    <property type="entry name" value="CATATPASE"/>
</dbReference>
<dbReference type="NCBIfam" id="TIGR01494">
    <property type="entry name" value="ATPase_P-type"/>
    <property type="match status" value="1"/>
</dbReference>
<dbReference type="Pfam" id="PF00403">
    <property type="entry name" value="HMA"/>
    <property type="match status" value="2"/>
</dbReference>
<dbReference type="InterPro" id="IPR023214">
    <property type="entry name" value="HAD_sf"/>
</dbReference>
<dbReference type="PROSITE" id="PS50846">
    <property type="entry name" value="HMA_2"/>
    <property type="match status" value="2"/>
</dbReference>